<evidence type="ECO:0000313" key="2">
    <source>
        <dbReference type="EMBL" id="KAF2856417.1"/>
    </source>
</evidence>
<dbReference type="OrthoDB" id="2118965at2759"/>
<evidence type="ECO:0000256" key="1">
    <source>
        <dbReference type="SAM" id="MobiDB-lite"/>
    </source>
</evidence>
<gene>
    <name evidence="2" type="ORF">T440DRAFT_463762</name>
</gene>
<protein>
    <recommendedName>
        <fullName evidence="4">Allergen</fullName>
    </recommendedName>
</protein>
<keyword evidence="3" id="KW-1185">Reference proteome</keyword>
<dbReference type="AlphaFoldDB" id="A0A6A7BNK8"/>
<dbReference type="EMBL" id="MU006289">
    <property type="protein sequence ID" value="KAF2856417.1"/>
    <property type="molecule type" value="Genomic_DNA"/>
</dbReference>
<feature type="compositionally biased region" description="Basic and acidic residues" evidence="1">
    <location>
        <begin position="322"/>
        <end position="337"/>
    </location>
</feature>
<dbReference type="Proteomes" id="UP000799423">
    <property type="component" value="Unassembled WGS sequence"/>
</dbReference>
<dbReference type="PANTHER" id="PTHR38703">
    <property type="entry name" value="CHROMOSOME 8, WHOLE GENOME SHOTGUN SEQUENCE"/>
    <property type="match status" value="1"/>
</dbReference>
<feature type="compositionally biased region" description="Basic and acidic residues" evidence="1">
    <location>
        <begin position="267"/>
        <end position="277"/>
    </location>
</feature>
<organism evidence="2 3">
    <name type="scientific">Plenodomus tracheiphilus IPT5</name>
    <dbReference type="NCBI Taxonomy" id="1408161"/>
    <lineage>
        <taxon>Eukaryota</taxon>
        <taxon>Fungi</taxon>
        <taxon>Dikarya</taxon>
        <taxon>Ascomycota</taxon>
        <taxon>Pezizomycotina</taxon>
        <taxon>Dothideomycetes</taxon>
        <taxon>Pleosporomycetidae</taxon>
        <taxon>Pleosporales</taxon>
        <taxon>Pleosporineae</taxon>
        <taxon>Leptosphaeriaceae</taxon>
        <taxon>Plenodomus</taxon>
    </lineage>
</organism>
<evidence type="ECO:0000313" key="3">
    <source>
        <dbReference type="Proteomes" id="UP000799423"/>
    </source>
</evidence>
<sequence>MDKAKAAITDFMGRSGHHDTTVHEAVAPAVTQETIKPHVHEEVNTAIDKEVHQDHYHRTVQPVQDREVLPEKHEAKIGAVQHREFDHRDHDSTKRNLVAEQAQFKDERRIDATSHSQSVAPVVGGEHVHHHIHETIQPVVQKETIQPSVVHTTVPIHEVHHNKATHHETTALPAMTMDQFKSKGGSLTGREERYDEFEGVPKNIGSSTAGGLGAVSGLAHKEGHHSHAHGTANPLDRNNDGKVNARDVTGSSTTHSTTHGTANPLDRNNDGRVDARDTGVAGQGNLAGSSTQGGILGNNAHSGTSHTGVHHGTDGVIGGTRNDSDRLAHRDNEDGAHKKPGLMAKLNPKVDADGDGKAGFMK</sequence>
<evidence type="ECO:0008006" key="4">
    <source>
        <dbReference type="Google" id="ProtNLM"/>
    </source>
</evidence>
<accession>A0A6A7BNK8</accession>
<dbReference type="PANTHER" id="PTHR38703:SF1">
    <property type="entry name" value="ALLERGEN"/>
    <property type="match status" value="1"/>
</dbReference>
<reference evidence="2" key="1">
    <citation type="submission" date="2020-01" db="EMBL/GenBank/DDBJ databases">
        <authorList>
            <consortium name="DOE Joint Genome Institute"/>
            <person name="Haridas S."/>
            <person name="Albert R."/>
            <person name="Binder M."/>
            <person name="Bloem J."/>
            <person name="Labutti K."/>
            <person name="Salamov A."/>
            <person name="Andreopoulos B."/>
            <person name="Baker S.E."/>
            <person name="Barry K."/>
            <person name="Bills G."/>
            <person name="Bluhm B.H."/>
            <person name="Cannon C."/>
            <person name="Castanera R."/>
            <person name="Culley D.E."/>
            <person name="Daum C."/>
            <person name="Ezra D."/>
            <person name="Gonzalez J.B."/>
            <person name="Henrissat B."/>
            <person name="Kuo A."/>
            <person name="Liang C."/>
            <person name="Lipzen A."/>
            <person name="Lutzoni F."/>
            <person name="Magnuson J."/>
            <person name="Mondo S."/>
            <person name="Nolan M."/>
            <person name="Ohm R."/>
            <person name="Pangilinan J."/>
            <person name="Park H.-J."/>
            <person name="Ramirez L."/>
            <person name="Alfaro M."/>
            <person name="Sun H."/>
            <person name="Tritt A."/>
            <person name="Yoshinaga Y."/>
            <person name="Zwiers L.-H."/>
            <person name="Turgeon B.G."/>
            <person name="Goodwin S.B."/>
            <person name="Spatafora J.W."/>
            <person name="Crous P.W."/>
            <person name="Grigoriev I.V."/>
        </authorList>
    </citation>
    <scope>NUCLEOTIDE SEQUENCE</scope>
    <source>
        <strain evidence="2">IPT5</strain>
    </source>
</reference>
<feature type="compositionally biased region" description="Low complexity" evidence="1">
    <location>
        <begin position="249"/>
        <end position="261"/>
    </location>
</feature>
<proteinExistence type="predicted"/>
<feature type="region of interest" description="Disordered" evidence="1">
    <location>
        <begin position="220"/>
        <end position="362"/>
    </location>
</feature>
<name>A0A6A7BNK8_9PLEO</name>